<dbReference type="Gene3D" id="2.60.40.640">
    <property type="match status" value="2"/>
</dbReference>
<comment type="similarity">
    <text evidence="1">Belongs to the arrestin family. PalF/RIM8 subfamily.</text>
</comment>
<feature type="domain" description="Arrestin C-terminal-like" evidence="4">
    <location>
        <begin position="246"/>
        <end position="367"/>
    </location>
</feature>
<evidence type="ECO:0000313" key="6">
    <source>
        <dbReference type="Proteomes" id="UP001498771"/>
    </source>
</evidence>
<dbReference type="PANTHER" id="PTHR11188">
    <property type="entry name" value="ARRESTIN DOMAIN CONTAINING PROTEIN"/>
    <property type="match status" value="1"/>
</dbReference>
<feature type="compositionally biased region" description="Low complexity" evidence="3">
    <location>
        <begin position="498"/>
        <end position="517"/>
    </location>
</feature>
<proteinExistence type="inferred from homology"/>
<dbReference type="Pfam" id="PF00339">
    <property type="entry name" value="Arrestin_N"/>
    <property type="match status" value="1"/>
</dbReference>
<evidence type="ECO:0000313" key="5">
    <source>
        <dbReference type="EMBL" id="KAK7205304.1"/>
    </source>
</evidence>
<evidence type="ECO:0000256" key="1">
    <source>
        <dbReference type="ARBA" id="ARBA00037950"/>
    </source>
</evidence>
<feature type="compositionally biased region" description="Basic and acidic residues" evidence="3">
    <location>
        <begin position="594"/>
        <end position="609"/>
    </location>
</feature>
<sequence length="726" mass="76672">MKKALARLRPSLSALTAPLSSVDEFFVSLDEPHRVWAPGDALTGVVVLDLPKPVLTTQVRLRLLGQLTVRNPLVKGPSFRHVLCHEEIVLWDAAEQTEDSDLPDSNTAAASASTTSNNTQSNTTAPSSSASSSSSSISSANAVAASQASSSTPTPNSVARKLPRGEHSFAFMFELPTKGLMTSLEFEKGSIVYMLTASHHRPGPFPPATAHKILPLQCPLDIADLPPPKPSMLSVEIKKKTRKSRESGTATAIVETPSAGCLRGESIPVKITVRHVREVRSVTGVVITFLRISRVCAHDLEPLSFRKDLVQTVVPLYIDSRSLTTTITANIRVPTEIFPTIDEYPLVAFKYCLEVVLDLSGKADLPLSAHVAPTQADAAAGVDLTSRPYVDTELLKRVKGVVSLWNEIVVGTERSEHICAKLIPNEQVRQNSNSSPIPAQQSFASGPATQSAVRNSTASLSNNASSAGSSMPVPPPMPPSTSSVPEYTVPDPHPASAPAPIASSSSSSAAPVSTAAPGYSSELPSTSAPAYPPQSEKERLALLEQALLPSEPPAMSSVAVPDAPPLAALDGSAEFLSPPEMPASGSGSTAADESEPRPLDKLEQERERLLQLASAPDGSASTSTAPASEDQVPVYSATAPPRNAIEAFPDDDPTPRSLSNGANTHDDSDAEDDDGADWVPVYSPNANEEFVSMGGYHHTLIGYNNGYDLADNANVPCEYAVHPDDV</sequence>
<dbReference type="InterPro" id="IPR011022">
    <property type="entry name" value="Arrestin_C-like"/>
</dbReference>
<evidence type="ECO:0000259" key="4">
    <source>
        <dbReference type="SMART" id="SM01017"/>
    </source>
</evidence>
<dbReference type="InterPro" id="IPR011021">
    <property type="entry name" value="Arrestin-like_N"/>
</dbReference>
<dbReference type="RefSeq" id="XP_064768337.1">
    <property type="nucleotide sequence ID" value="XM_064909713.1"/>
</dbReference>
<name>A0ABR1F631_9ASCO</name>
<feature type="compositionally biased region" description="Low complexity" evidence="3">
    <location>
        <begin position="556"/>
        <end position="570"/>
    </location>
</feature>
<dbReference type="EMBL" id="JBBJBU010000005">
    <property type="protein sequence ID" value="KAK7205304.1"/>
    <property type="molecule type" value="Genomic_DNA"/>
</dbReference>
<accession>A0ABR1F631</accession>
<organism evidence="5 6">
    <name type="scientific">Myxozyma melibiosi</name>
    <dbReference type="NCBI Taxonomy" id="54550"/>
    <lineage>
        <taxon>Eukaryota</taxon>
        <taxon>Fungi</taxon>
        <taxon>Dikarya</taxon>
        <taxon>Ascomycota</taxon>
        <taxon>Saccharomycotina</taxon>
        <taxon>Lipomycetes</taxon>
        <taxon>Lipomycetales</taxon>
        <taxon>Lipomycetaceae</taxon>
        <taxon>Myxozyma</taxon>
    </lineage>
</organism>
<dbReference type="GeneID" id="90035225"/>
<dbReference type="SMART" id="SM01017">
    <property type="entry name" value="Arrestin_C"/>
    <property type="match status" value="1"/>
</dbReference>
<feature type="compositionally biased region" description="Low complexity" evidence="3">
    <location>
        <begin position="105"/>
        <end position="135"/>
    </location>
</feature>
<dbReference type="InterPro" id="IPR014752">
    <property type="entry name" value="Arrestin-like_C"/>
</dbReference>
<comment type="caution">
    <text evidence="5">The sequence shown here is derived from an EMBL/GenBank/DDBJ whole genome shotgun (WGS) entry which is preliminary data.</text>
</comment>
<reference evidence="5 6" key="1">
    <citation type="submission" date="2024-03" db="EMBL/GenBank/DDBJ databases">
        <title>Genome-scale model development and genomic sequencing of the oleaginous clade Lipomyces.</title>
        <authorList>
            <consortium name="Lawrence Berkeley National Laboratory"/>
            <person name="Czajka J.J."/>
            <person name="Han Y."/>
            <person name="Kim J."/>
            <person name="Mondo S.J."/>
            <person name="Hofstad B.A."/>
            <person name="Robles A."/>
            <person name="Haridas S."/>
            <person name="Riley R."/>
            <person name="LaButti K."/>
            <person name="Pangilinan J."/>
            <person name="Andreopoulos W."/>
            <person name="Lipzen A."/>
            <person name="Yan J."/>
            <person name="Wang M."/>
            <person name="Ng V."/>
            <person name="Grigoriev I.V."/>
            <person name="Spatafora J.W."/>
            <person name="Magnuson J.K."/>
            <person name="Baker S.E."/>
            <person name="Pomraning K.R."/>
        </authorList>
    </citation>
    <scope>NUCLEOTIDE SEQUENCE [LARGE SCALE GENOMIC DNA]</scope>
    <source>
        <strain evidence="5 6">Phaff 52-87</strain>
    </source>
</reference>
<keyword evidence="6" id="KW-1185">Reference proteome</keyword>
<evidence type="ECO:0000256" key="2">
    <source>
        <dbReference type="ARBA" id="ARBA00040066"/>
    </source>
</evidence>
<dbReference type="InterPro" id="IPR050357">
    <property type="entry name" value="Arrestin_domain-protein"/>
</dbReference>
<dbReference type="Pfam" id="PF02752">
    <property type="entry name" value="Arrestin_C"/>
    <property type="match status" value="1"/>
</dbReference>
<gene>
    <name evidence="5" type="ORF">BZA70DRAFT_151812</name>
</gene>
<evidence type="ECO:0000256" key="3">
    <source>
        <dbReference type="SAM" id="MobiDB-lite"/>
    </source>
</evidence>
<feature type="compositionally biased region" description="Polar residues" evidence="3">
    <location>
        <begin position="429"/>
        <end position="454"/>
    </location>
</feature>
<dbReference type="Proteomes" id="UP001498771">
    <property type="component" value="Unassembled WGS sequence"/>
</dbReference>
<feature type="region of interest" description="Disordered" evidence="3">
    <location>
        <begin position="99"/>
        <end position="135"/>
    </location>
</feature>
<feature type="region of interest" description="Disordered" evidence="3">
    <location>
        <begin position="429"/>
        <end position="682"/>
    </location>
</feature>
<protein>
    <recommendedName>
        <fullName evidence="2">pH-response regulator protein palF/RIM8</fullName>
    </recommendedName>
</protein>
<feature type="compositionally biased region" description="Low complexity" evidence="3">
    <location>
        <begin position="455"/>
        <end position="471"/>
    </location>
</feature>
<dbReference type="PANTHER" id="PTHR11188:SF161">
    <property type="entry name" value="PH-RESPONSE REGULATOR PROTEIN PALF_RIM8"/>
    <property type="match status" value="1"/>
</dbReference>